<gene>
    <name evidence="3" type="ORF">Cgig2_016849</name>
</gene>
<dbReference type="EMBL" id="JAKOGI010000316">
    <property type="protein sequence ID" value="KAJ8437106.1"/>
    <property type="molecule type" value="Genomic_DNA"/>
</dbReference>
<dbReference type="AlphaFoldDB" id="A0A9Q1K645"/>
<keyword evidence="4" id="KW-1185">Reference proteome</keyword>
<reference evidence="3" key="1">
    <citation type="submission" date="2022-04" db="EMBL/GenBank/DDBJ databases">
        <title>Carnegiea gigantea Genome sequencing and assembly v2.</title>
        <authorList>
            <person name="Copetti D."/>
            <person name="Sanderson M.J."/>
            <person name="Burquez A."/>
            <person name="Wojciechowski M.F."/>
        </authorList>
    </citation>
    <scope>NUCLEOTIDE SEQUENCE</scope>
    <source>
        <strain evidence="3">SGP5-SGP5p</strain>
        <tissue evidence="3">Aerial part</tissue>
    </source>
</reference>
<name>A0A9Q1K645_9CARY</name>
<sequence length="165" mass="17564">MHHLLSYVPLVGGAPKRGVPGNGKGNRGVNGKPPPLLPPPPPLAAPEHKPLMEGTKYGLRNGNTEGQHLSSILLNALQHASLGLPKERMLRRKPSKIEVTLEDKEELLQQQQEVQSRFTAPTSAVTSTPASAATASTTTATATAALLHHFDRSSTRSQRIGIPSP</sequence>
<keyword evidence="1" id="KW-0833">Ubl conjugation pathway</keyword>
<evidence type="ECO:0000256" key="1">
    <source>
        <dbReference type="ARBA" id="ARBA00022786"/>
    </source>
</evidence>
<evidence type="ECO:0000313" key="3">
    <source>
        <dbReference type="EMBL" id="KAJ8437106.1"/>
    </source>
</evidence>
<organism evidence="3 4">
    <name type="scientific">Carnegiea gigantea</name>
    <dbReference type="NCBI Taxonomy" id="171969"/>
    <lineage>
        <taxon>Eukaryota</taxon>
        <taxon>Viridiplantae</taxon>
        <taxon>Streptophyta</taxon>
        <taxon>Embryophyta</taxon>
        <taxon>Tracheophyta</taxon>
        <taxon>Spermatophyta</taxon>
        <taxon>Magnoliopsida</taxon>
        <taxon>eudicotyledons</taxon>
        <taxon>Gunneridae</taxon>
        <taxon>Pentapetalae</taxon>
        <taxon>Caryophyllales</taxon>
        <taxon>Cactineae</taxon>
        <taxon>Cactaceae</taxon>
        <taxon>Cactoideae</taxon>
        <taxon>Echinocereeae</taxon>
        <taxon>Carnegiea</taxon>
    </lineage>
</organism>
<dbReference type="GO" id="GO:0005680">
    <property type="term" value="C:anaphase-promoting complex"/>
    <property type="evidence" value="ECO:0007669"/>
    <property type="project" value="InterPro"/>
</dbReference>
<evidence type="ECO:0000313" key="4">
    <source>
        <dbReference type="Proteomes" id="UP001153076"/>
    </source>
</evidence>
<protein>
    <submittedName>
        <fullName evidence="3">Uncharacterized protein</fullName>
    </submittedName>
</protein>
<feature type="region of interest" description="Disordered" evidence="2">
    <location>
        <begin position="11"/>
        <end position="49"/>
    </location>
</feature>
<comment type="caution">
    <text evidence="3">The sequence shown here is derived from an EMBL/GenBank/DDBJ whole genome shotgun (WGS) entry which is preliminary data.</text>
</comment>
<feature type="compositionally biased region" description="Pro residues" evidence="2">
    <location>
        <begin position="32"/>
        <end position="44"/>
    </location>
</feature>
<dbReference type="Pfam" id="PF10471">
    <property type="entry name" value="ANAPC_CDC26"/>
    <property type="match status" value="1"/>
</dbReference>
<accession>A0A9Q1K645</accession>
<feature type="region of interest" description="Disordered" evidence="2">
    <location>
        <begin position="117"/>
        <end position="136"/>
    </location>
</feature>
<evidence type="ECO:0000256" key="2">
    <source>
        <dbReference type="SAM" id="MobiDB-lite"/>
    </source>
</evidence>
<proteinExistence type="predicted"/>
<dbReference type="InterPro" id="IPR018860">
    <property type="entry name" value="APC_suCDC26"/>
</dbReference>
<dbReference type="GO" id="GO:0031145">
    <property type="term" value="P:anaphase-promoting complex-dependent catabolic process"/>
    <property type="evidence" value="ECO:0007669"/>
    <property type="project" value="InterPro"/>
</dbReference>
<dbReference type="Proteomes" id="UP001153076">
    <property type="component" value="Unassembled WGS sequence"/>
</dbReference>